<reference evidence="2" key="1">
    <citation type="journal article" date="2011" name="Nature">
        <title>Genome sequence and analysis of the tuber crop potato.</title>
        <authorList>
            <consortium name="The Potato Genome Sequencing Consortium"/>
        </authorList>
    </citation>
    <scope>NUCLEOTIDE SEQUENCE [LARGE SCALE GENOMIC DNA]</scope>
    <source>
        <strain evidence="2">cv. DM1-3 516 R44</strain>
    </source>
</reference>
<evidence type="ECO:0000313" key="1">
    <source>
        <dbReference type="EnsemblPlants" id="PGSC0003DMT400025598"/>
    </source>
</evidence>
<dbReference type="PaxDb" id="4113-PGSC0003DMT400025598"/>
<reference evidence="1" key="2">
    <citation type="submission" date="2015-06" db="UniProtKB">
        <authorList>
            <consortium name="EnsemblPlants"/>
        </authorList>
    </citation>
    <scope>IDENTIFICATION</scope>
    <source>
        <strain evidence="1">DM1-3 516 R44</strain>
    </source>
</reference>
<protein>
    <submittedName>
        <fullName evidence="1">Ubiquitin-protein ligase</fullName>
    </submittedName>
</protein>
<dbReference type="EnsemblPlants" id="PGSC0003DMT400025598">
    <property type="protein sequence ID" value="PGSC0003DMT400025598"/>
    <property type="gene ID" value="PGSC0003DMG400009890"/>
</dbReference>
<dbReference type="HOGENOM" id="CLU_3036166_0_0_1"/>
<dbReference type="InParanoid" id="M1ALP9"/>
<dbReference type="Proteomes" id="UP000011115">
    <property type="component" value="Unassembled WGS sequence"/>
</dbReference>
<organism evidence="1 2">
    <name type="scientific">Solanum tuberosum</name>
    <name type="common">Potato</name>
    <dbReference type="NCBI Taxonomy" id="4113"/>
    <lineage>
        <taxon>Eukaryota</taxon>
        <taxon>Viridiplantae</taxon>
        <taxon>Streptophyta</taxon>
        <taxon>Embryophyta</taxon>
        <taxon>Tracheophyta</taxon>
        <taxon>Spermatophyta</taxon>
        <taxon>Magnoliopsida</taxon>
        <taxon>eudicotyledons</taxon>
        <taxon>Gunneridae</taxon>
        <taxon>Pentapetalae</taxon>
        <taxon>asterids</taxon>
        <taxon>lamiids</taxon>
        <taxon>Solanales</taxon>
        <taxon>Solanaceae</taxon>
        <taxon>Solanoideae</taxon>
        <taxon>Solaneae</taxon>
        <taxon>Solanum</taxon>
    </lineage>
</organism>
<dbReference type="Gramene" id="PGSC0003DMT400025598">
    <property type="protein sequence ID" value="PGSC0003DMT400025598"/>
    <property type="gene ID" value="PGSC0003DMG400009890"/>
</dbReference>
<evidence type="ECO:0000313" key="2">
    <source>
        <dbReference type="Proteomes" id="UP000011115"/>
    </source>
</evidence>
<proteinExistence type="predicted"/>
<keyword evidence="2" id="KW-1185">Reference proteome</keyword>
<accession>M1ALP9</accession>
<dbReference type="AlphaFoldDB" id="M1ALP9"/>
<sequence>MIIVRLTNYDGADGNHDLGYYHLEDGSIEALSSYPHNSHSMLRWPPPIWFTTNPC</sequence>
<name>M1ALP9_SOLTU</name>